<gene>
    <name evidence="1" type="ORF">FUG_LOCUS230318</name>
</gene>
<dbReference type="AlphaFoldDB" id="A0A4E9DLE2"/>
<reference evidence="1" key="1">
    <citation type="submission" date="2019-04" db="EMBL/GenBank/DDBJ databases">
        <authorList>
            <person name="Melise S."/>
            <person name="Noan J."/>
            <person name="Okalmin O."/>
        </authorList>
    </citation>
    <scope>NUCLEOTIDE SEQUENCE</scope>
    <source>
        <strain evidence="1">FN9</strain>
    </source>
</reference>
<dbReference type="EMBL" id="CAAKMV010000126">
    <property type="protein sequence ID" value="VIO56942.1"/>
    <property type="molecule type" value="Genomic_DNA"/>
</dbReference>
<name>A0A4E9DLE2_GIBZA</name>
<accession>A0A4E9DLE2</accession>
<protein>
    <submittedName>
        <fullName evidence="1">Uncharacterized protein</fullName>
    </submittedName>
</protein>
<sequence length="636" mass="72573">MDEFHANPYYLVPYKPDCGGLVHFDVSNCCSHCHETKPADKKAAVFYCKEFPVGTWKLRYMTISGGNHVHEDASMWREEGICWCNYAGDGGASGGFLLLHQECLALLNDAELSAERIDDVGRALAWMNTNSFLRGRKPLDFDTILGTQDYRHDSIAHVGQKLGLPLGRLPLELLQQIQSDCRDAPFWQRVKHSEVAPSFGTRPRTEAVTTSLASVVQWPIEATYGCVRVMIDRHSFCQIEQLSEYPPVCLVRSEFERFVILEMHHAKLVSAYFKTDQGCIQDGICWLGPWSADRIPTLWDIPSPPARPVKYPETCSITDWKFDADRFETINLSITAGLCFHFDKHSKLKAIAFDKSAPLSHGSVVEDKRQWLYLPLASNDRILWIQFREECKSTKKIRADICSSVLVKTELCGVIHLGQHTRRPTDILAFSEAPRAIFCEPQDGKNIQKVVAFYPKSDPSSAHEVPGLEIVGTPTPDVFGDSPYCVPWWSWAPLEDIKCLHFFSRSCDGSFLGMHITYKNGGQRFVGDGDSNIHAARDEERIENPTWLFVEFEPGLGRRMSAIFYNDDSYKDEDKNMKRFLGDPERWSQHKLVGEFHYWHDQDPQHGDNVVQILPSGSWRGQIKSKRTESRWTWRC</sequence>
<organism evidence="1">
    <name type="scientific">Gibberella zeae</name>
    <name type="common">Wheat head blight fungus</name>
    <name type="synonym">Fusarium graminearum</name>
    <dbReference type="NCBI Taxonomy" id="5518"/>
    <lineage>
        <taxon>Eukaryota</taxon>
        <taxon>Fungi</taxon>
        <taxon>Dikarya</taxon>
        <taxon>Ascomycota</taxon>
        <taxon>Pezizomycotina</taxon>
        <taxon>Sordariomycetes</taxon>
        <taxon>Hypocreomycetidae</taxon>
        <taxon>Hypocreales</taxon>
        <taxon>Nectriaceae</taxon>
        <taxon>Fusarium</taxon>
    </lineage>
</organism>
<evidence type="ECO:0000313" key="1">
    <source>
        <dbReference type="EMBL" id="VIO56942.1"/>
    </source>
</evidence>
<proteinExistence type="predicted"/>